<dbReference type="InterPro" id="IPR001950">
    <property type="entry name" value="SUI1"/>
</dbReference>
<evidence type="ECO:0000313" key="7">
    <source>
        <dbReference type="EMBL" id="EFJ02836.1"/>
    </source>
</evidence>
<dbReference type="GO" id="GO:0005737">
    <property type="term" value="C:cytoplasm"/>
    <property type="evidence" value="ECO:0007669"/>
    <property type="project" value="UniProtKB-SubCell"/>
</dbReference>
<proteinExistence type="inferred from homology"/>
<dbReference type="OMA" id="EVFEIDM"/>
<dbReference type="GeneID" id="9585596"/>
<dbReference type="EMBL" id="GL377302">
    <property type="protein sequence ID" value="EFJ02836.1"/>
    <property type="molecule type" value="Genomic_DNA"/>
</dbReference>
<dbReference type="InterPro" id="IPR036877">
    <property type="entry name" value="SUI1_dom_sf"/>
</dbReference>
<dbReference type="STRING" id="578458.D8PMW2"/>
<comment type="subunit">
    <text evidence="2 4">Interacts with the 40S ribosomal subunit.</text>
</comment>
<dbReference type="InterPro" id="IPR048517">
    <property type="entry name" value="DENR_N"/>
</dbReference>
<dbReference type="Pfam" id="PF21023">
    <property type="entry name" value="DENR_N"/>
    <property type="match status" value="1"/>
</dbReference>
<organism evidence="8">
    <name type="scientific">Schizophyllum commune (strain H4-8 / FGSC 9210)</name>
    <name type="common">Split gill fungus</name>
    <dbReference type="NCBI Taxonomy" id="578458"/>
    <lineage>
        <taxon>Eukaryota</taxon>
        <taxon>Fungi</taxon>
        <taxon>Dikarya</taxon>
        <taxon>Basidiomycota</taxon>
        <taxon>Agaricomycotina</taxon>
        <taxon>Agaricomycetes</taxon>
        <taxon>Agaricomycetidae</taxon>
        <taxon>Agaricales</taxon>
        <taxon>Schizophyllaceae</taxon>
        <taxon>Schizophyllum</taxon>
    </lineage>
</organism>
<dbReference type="HOGENOM" id="CLU_073511_0_1_1"/>
<accession>D8PMW2</accession>
<protein>
    <recommendedName>
        <fullName evidence="3 4">Translation machinery-associated protein 22</fullName>
    </recommendedName>
</protein>
<dbReference type="PROSITE" id="PS50296">
    <property type="entry name" value="SUI1"/>
    <property type="match status" value="1"/>
</dbReference>
<dbReference type="InParanoid" id="D8PMW2"/>
<dbReference type="GO" id="GO:0032790">
    <property type="term" value="P:ribosome disassembly"/>
    <property type="evidence" value="ECO:0007669"/>
    <property type="project" value="EnsemblFungi"/>
</dbReference>
<dbReference type="GO" id="GO:0002188">
    <property type="term" value="P:translation reinitiation"/>
    <property type="evidence" value="ECO:0007669"/>
    <property type="project" value="TreeGrafter"/>
</dbReference>
<evidence type="ECO:0000259" key="6">
    <source>
        <dbReference type="PROSITE" id="PS50296"/>
    </source>
</evidence>
<gene>
    <name evidence="7" type="ORF">SCHCODRAFT_80148</name>
</gene>
<feature type="domain" description="SUI1" evidence="6">
    <location>
        <begin position="123"/>
        <end position="194"/>
    </location>
</feature>
<dbReference type="VEuPathDB" id="FungiDB:SCHCODRAFT_02620727"/>
<evidence type="ECO:0000313" key="8">
    <source>
        <dbReference type="Proteomes" id="UP000007431"/>
    </source>
</evidence>
<dbReference type="Gene3D" id="3.30.780.10">
    <property type="entry name" value="SUI1-like domain"/>
    <property type="match status" value="1"/>
</dbReference>
<comment type="subcellular location">
    <subcellularLocation>
        <location evidence="4">Cytoplasm</location>
    </subcellularLocation>
</comment>
<evidence type="ECO:0000256" key="2">
    <source>
        <dbReference type="ARBA" id="ARBA00011742"/>
    </source>
</evidence>
<dbReference type="RefSeq" id="XP_003037738.1">
    <property type="nucleotide sequence ID" value="XM_003037692.1"/>
</dbReference>
<keyword evidence="8" id="KW-1185">Reference proteome</keyword>
<evidence type="ECO:0000256" key="5">
    <source>
        <dbReference type="SAM" id="MobiDB-lite"/>
    </source>
</evidence>
<dbReference type="PANTHER" id="PTHR12789">
    <property type="entry name" value="DENSITY-REGULATED PROTEIN HOMOLOG"/>
    <property type="match status" value="1"/>
</dbReference>
<dbReference type="NCBIfam" id="TIGR01159">
    <property type="entry name" value="DRP1"/>
    <property type="match status" value="1"/>
</dbReference>
<dbReference type="GO" id="GO:0003729">
    <property type="term" value="F:mRNA binding"/>
    <property type="evidence" value="ECO:0007669"/>
    <property type="project" value="TreeGrafter"/>
</dbReference>
<keyword evidence="4" id="KW-0689">Ribosomal protein</keyword>
<dbReference type="PANTHER" id="PTHR12789:SF0">
    <property type="entry name" value="DENSITY-REGULATED PROTEIN"/>
    <property type="match status" value="1"/>
</dbReference>
<reference evidence="7 8" key="1">
    <citation type="journal article" date="2010" name="Nat. Biotechnol.">
        <title>Genome sequence of the model mushroom Schizophyllum commune.</title>
        <authorList>
            <person name="Ohm R.A."/>
            <person name="de Jong J.F."/>
            <person name="Lugones L.G."/>
            <person name="Aerts A."/>
            <person name="Kothe E."/>
            <person name="Stajich J.E."/>
            <person name="de Vries R.P."/>
            <person name="Record E."/>
            <person name="Levasseur A."/>
            <person name="Baker S.E."/>
            <person name="Bartholomew K.A."/>
            <person name="Coutinho P.M."/>
            <person name="Erdmann S."/>
            <person name="Fowler T.J."/>
            <person name="Gathman A.C."/>
            <person name="Lombard V."/>
            <person name="Henrissat B."/>
            <person name="Knabe N."/>
            <person name="Kuees U."/>
            <person name="Lilly W.W."/>
            <person name="Lindquist E."/>
            <person name="Lucas S."/>
            <person name="Magnuson J.K."/>
            <person name="Piumi F."/>
            <person name="Raudaskoski M."/>
            <person name="Salamov A."/>
            <person name="Schmutz J."/>
            <person name="Schwarze F.W.M.R."/>
            <person name="vanKuyk P.A."/>
            <person name="Horton J.S."/>
            <person name="Grigoriev I.V."/>
            <person name="Woesten H.A.B."/>
        </authorList>
    </citation>
    <scope>NUCLEOTIDE SEQUENCE [LARGE SCALE GENOMIC DNA]</scope>
    <source>
        <strain evidence="8">H4-8 / FGSC 9210</strain>
    </source>
</reference>
<name>D8PMW2_SCHCM</name>
<dbReference type="GO" id="GO:1990904">
    <property type="term" value="C:ribonucleoprotein complex"/>
    <property type="evidence" value="ECO:0007669"/>
    <property type="project" value="UniProtKB-KW"/>
</dbReference>
<evidence type="ECO:0000256" key="1">
    <source>
        <dbReference type="ARBA" id="ARBA00007514"/>
    </source>
</evidence>
<keyword evidence="4" id="KW-0687">Ribonucleoprotein</keyword>
<dbReference type="GO" id="GO:0000184">
    <property type="term" value="P:nuclear-transcribed mRNA catabolic process, nonsense-mediated decay"/>
    <property type="evidence" value="ECO:0007669"/>
    <property type="project" value="EnsemblFungi"/>
</dbReference>
<dbReference type="FunCoup" id="D8PMW2">
    <property type="interactions" value="648"/>
</dbReference>
<dbReference type="SUPFAM" id="SSF55159">
    <property type="entry name" value="eIF1-like"/>
    <property type="match status" value="1"/>
</dbReference>
<dbReference type="GO" id="GO:0001731">
    <property type="term" value="P:formation of translation preinitiation complex"/>
    <property type="evidence" value="ECO:0007669"/>
    <property type="project" value="TreeGrafter"/>
</dbReference>
<comment type="domain">
    <text evidence="4">The SUI1 domain may be involved in RNA binding.</text>
</comment>
<keyword evidence="4" id="KW-0963">Cytoplasm</keyword>
<dbReference type="GO" id="GO:0003743">
    <property type="term" value="F:translation initiation factor activity"/>
    <property type="evidence" value="ECO:0007669"/>
    <property type="project" value="InterPro"/>
</dbReference>
<evidence type="ECO:0000256" key="4">
    <source>
        <dbReference type="RuleBase" id="RU361273"/>
    </source>
</evidence>
<evidence type="ECO:0000256" key="3">
    <source>
        <dbReference type="ARBA" id="ARBA00020058"/>
    </source>
</evidence>
<dbReference type="OrthoDB" id="277199at2759"/>
<dbReference type="GO" id="GO:0005840">
    <property type="term" value="C:ribosome"/>
    <property type="evidence" value="ECO:0007669"/>
    <property type="project" value="UniProtKB-KW"/>
</dbReference>
<dbReference type="Pfam" id="PF01253">
    <property type="entry name" value="SUI1"/>
    <property type="match status" value="1"/>
</dbReference>
<dbReference type="InterPro" id="IPR046447">
    <property type="entry name" value="DENR_C"/>
</dbReference>
<feature type="region of interest" description="Disordered" evidence="5">
    <location>
        <begin position="1"/>
        <end position="32"/>
    </location>
</feature>
<sequence>MARKGKNNQNNTAAAPPPEESAAADDAPAPEPRPPVEVLYCAVCSFPVEYCEFGSSLTRCKEWLKEAHPDQFDKYYSEEALQSKIGTLSLDAQAKLEKDTAKKEAKAAAKADAEEKKKMASQIIIKRIERNKRKHITSINGLEAFGVDLKKVAKQLASKFATGASVTKNPQGQDEIVVQGDVSDEILEMIEDGVGLLKGIPADNVEIVEDKKKKGGD</sequence>
<dbReference type="eggNOG" id="KOG3239">
    <property type="taxonomic scope" value="Eukaryota"/>
</dbReference>
<dbReference type="InterPro" id="IPR005873">
    <property type="entry name" value="DENR_eukaryotes"/>
</dbReference>
<dbReference type="InterPro" id="IPR050318">
    <property type="entry name" value="DENR/SUI1_TIF"/>
</dbReference>
<dbReference type="Proteomes" id="UP000007431">
    <property type="component" value="Unassembled WGS sequence"/>
</dbReference>
<dbReference type="CDD" id="cd11607">
    <property type="entry name" value="DENR_C"/>
    <property type="match status" value="1"/>
</dbReference>
<dbReference type="KEGG" id="scm:SCHCO_02620727"/>
<comment type="similarity">
    <text evidence="1 4">Belongs to the DENR family.</text>
</comment>
<dbReference type="AlphaFoldDB" id="D8PMW2"/>